<feature type="region of interest" description="Disordered" evidence="2">
    <location>
        <begin position="261"/>
        <end position="313"/>
    </location>
</feature>
<dbReference type="AlphaFoldDB" id="A0A2J6Q7B1"/>
<dbReference type="OrthoDB" id="21204at2759"/>
<evidence type="ECO:0000256" key="1">
    <source>
        <dbReference type="PROSITE-ProRule" id="PRU00175"/>
    </source>
</evidence>
<evidence type="ECO:0000313" key="4">
    <source>
        <dbReference type="EMBL" id="PMD22157.1"/>
    </source>
</evidence>
<proteinExistence type="predicted"/>
<keyword evidence="5" id="KW-1185">Reference proteome</keyword>
<dbReference type="EMBL" id="KZ613479">
    <property type="protein sequence ID" value="PMD22157.1"/>
    <property type="molecule type" value="Genomic_DNA"/>
</dbReference>
<feature type="compositionally biased region" description="Basic and acidic residues" evidence="2">
    <location>
        <begin position="261"/>
        <end position="274"/>
    </location>
</feature>
<feature type="compositionally biased region" description="Polar residues" evidence="2">
    <location>
        <begin position="303"/>
        <end position="313"/>
    </location>
</feature>
<dbReference type="PROSITE" id="PS50089">
    <property type="entry name" value="ZF_RING_2"/>
    <property type="match status" value="1"/>
</dbReference>
<dbReference type="GO" id="GO:0008270">
    <property type="term" value="F:zinc ion binding"/>
    <property type="evidence" value="ECO:0007669"/>
    <property type="project" value="UniProtKB-KW"/>
</dbReference>
<gene>
    <name evidence="4" type="ORF">NA56DRAFT_703140</name>
</gene>
<evidence type="ECO:0000256" key="2">
    <source>
        <dbReference type="SAM" id="MobiDB-lite"/>
    </source>
</evidence>
<accession>A0A2J6Q7B1</accession>
<keyword evidence="1" id="KW-0479">Metal-binding</keyword>
<dbReference type="SUPFAM" id="SSF57850">
    <property type="entry name" value="RING/U-box"/>
    <property type="match status" value="1"/>
</dbReference>
<keyword evidence="1" id="KW-0862">Zinc</keyword>
<evidence type="ECO:0000259" key="3">
    <source>
        <dbReference type="PROSITE" id="PS50089"/>
    </source>
</evidence>
<protein>
    <recommendedName>
        <fullName evidence="3">RING-type domain-containing protein</fullName>
    </recommendedName>
</protein>
<dbReference type="STRING" id="1745343.A0A2J6Q7B1"/>
<feature type="domain" description="RING-type" evidence="3">
    <location>
        <begin position="36"/>
        <end position="79"/>
    </location>
</feature>
<sequence>MPLAPIPEEHDSDVTALTSAISSLEMSPLPEMGGDCPIYQEPLKDAVVALPCKHVFDIHCIRYWVATKFPQAISCSSCRTVITHVQLNAGKEDQKEVPCGEVITNEDVAAEQPDFPNIARAFGRIYWQVQQVRRITARGRVSVEYPWVEYHSVVAKFEGGVAVVSRQLLLKVVQEGIETISTLQRLLWIKYYKVSHPRSDKLRRMVNQSSSQSLERARKEVEDFRKKCGENRGLLDIPRGTYTRPEQKLAIGDRGIQQFSRNKDQETRWRSADLRRRRRSQCTSDKMEGQDSYGADSECFGTAEQSGWQWSEK</sequence>
<keyword evidence="1" id="KW-0863">Zinc-finger</keyword>
<name>A0A2J6Q7B1_9HELO</name>
<organism evidence="4 5">
    <name type="scientific">Hyaloscypha hepaticicola</name>
    <dbReference type="NCBI Taxonomy" id="2082293"/>
    <lineage>
        <taxon>Eukaryota</taxon>
        <taxon>Fungi</taxon>
        <taxon>Dikarya</taxon>
        <taxon>Ascomycota</taxon>
        <taxon>Pezizomycotina</taxon>
        <taxon>Leotiomycetes</taxon>
        <taxon>Helotiales</taxon>
        <taxon>Hyaloscyphaceae</taxon>
        <taxon>Hyaloscypha</taxon>
    </lineage>
</organism>
<dbReference type="InterPro" id="IPR001841">
    <property type="entry name" value="Znf_RING"/>
</dbReference>
<evidence type="ECO:0000313" key="5">
    <source>
        <dbReference type="Proteomes" id="UP000235672"/>
    </source>
</evidence>
<dbReference type="InterPro" id="IPR013083">
    <property type="entry name" value="Znf_RING/FYVE/PHD"/>
</dbReference>
<reference evidence="4 5" key="1">
    <citation type="submission" date="2016-05" db="EMBL/GenBank/DDBJ databases">
        <title>A degradative enzymes factory behind the ericoid mycorrhizal symbiosis.</title>
        <authorList>
            <consortium name="DOE Joint Genome Institute"/>
            <person name="Martino E."/>
            <person name="Morin E."/>
            <person name="Grelet G."/>
            <person name="Kuo A."/>
            <person name="Kohler A."/>
            <person name="Daghino S."/>
            <person name="Barry K."/>
            <person name="Choi C."/>
            <person name="Cichocki N."/>
            <person name="Clum A."/>
            <person name="Copeland A."/>
            <person name="Hainaut M."/>
            <person name="Haridas S."/>
            <person name="Labutti K."/>
            <person name="Lindquist E."/>
            <person name="Lipzen A."/>
            <person name="Khouja H.-R."/>
            <person name="Murat C."/>
            <person name="Ohm R."/>
            <person name="Olson A."/>
            <person name="Spatafora J."/>
            <person name="Veneault-Fourrey C."/>
            <person name="Henrissat B."/>
            <person name="Grigoriev I."/>
            <person name="Martin F."/>
            <person name="Perotto S."/>
        </authorList>
    </citation>
    <scope>NUCLEOTIDE SEQUENCE [LARGE SCALE GENOMIC DNA]</scope>
    <source>
        <strain evidence="4 5">UAMH 7357</strain>
    </source>
</reference>
<dbReference type="Gene3D" id="3.30.40.10">
    <property type="entry name" value="Zinc/RING finger domain, C3HC4 (zinc finger)"/>
    <property type="match status" value="1"/>
</dbReference>
<dbReference type="Proteomes" id="UP000235672">
    <property type="component" value="Unassembled WGS sequence"/>
</dbReference>